<accession>A0A8K0MM88</accession>
<dbReference type="Proteomes" id="UP000796880">
    <property type="component" value="Unassembled WGS sequence"/>
</dbReference>
<dbReference type="AlphaFoldDB" id="A0A8K0MM88"/>
<reference evidence="1" key="1">
    <citation type="submission" date="2020-03" db="EMBL/GenBank/DDBJ databases">
        <title>A high-quality chromosome-level genome assembly of a woody plant with both climbing and erect habits, Rhamnella rubrinervis.</title>
        <authorList>
            <person name="Lu Z."/>
            <person name="Yang Y."/>
            <person name="Zhu X."/>
            <person name="Sun Y."/>
        </authorList>
    </citation>
    <scope>NUCLEOTIDE SEQUENCE</scope>
    <source>
        <strain evidence="1">BYM</strain>
        <tissue evidence="1">Leaf</tissue>
    </source>
</reference>
<evidence type="ECO:0000313" key="1">
    <source>
        <dbReference type="EMBL" id="KAF3450848.1"/>
    </source>
</evidence>
<comment type="caution">
    <text evidence="1">The sequence shown here is derived from an EMBL/GenBank/DDBJ whole genome shotgun (WGS) entry which is preliminary data.</text>
</comment>
<protein>
    <submittedName>
        <fullName evidence="1">Uncharacterized protein</fullName>
    </submittedName>
</protein>
<evidence type="ECO:0000313" key="2">
    <source>
        <dbReference type="Proteomes" id="UP000796880"/>
    </source>
</evidence>
<proteinExistence type="predicted"/>
<organism evidence="1 2">
    <name type="scientific">Rhamnella rubrinervis</name>
    <dbReference type="NCBI Taxonomy" id="2594499"/>
    <lineage>
        <taxon>Eukaryota</taxon>
        <taxon>Viridiplantae</taxon>
        <taxon>Streptophyta</taxon>
        <taxon>Embryophyta</taxon>
        <taxon>Tracheophyta</taxon>
        <taxon>Spermatophyta</taxon>
        <taxon>Magnoliopsida</taxon>
        <taxon>eudicotyledons</taxon>
        <taxon>Gunneridae</taxon>
        <taxon>Pentapetalae</taxon>
        <taxon>rosids</taxon>
        <taxon>fabids</taxon>
        <taxon>Rosales</taxon>
        <taxon>Rhamnaceae</taxon>
        <taxon>rhamnoid group</taxon>
        <taxon>Rhamneae</taxon>
        <taxon>Rhamnella</taxon>
    </lineage>
</organism>
<keyword evidence="2" id="KW-1185">Reference proteome</keyword>
<name>A0A8K0MM88_9ROSA</name>
<gene>
    <name evidence="1" type="ORF">FNV43_RR06937</name>
</gene>
<sequence>MESASSKNLMEGVGKMTVSAQDEGEVAVADLNLFPDSSSSTSSSASHSHPVINAKVYRRRDGCIGLADKFDKYANYTTTCCCTFGCARSTLSPKSATGMDEVEGHIAGCYNSC</sequence>
<dbReference type="EMBL" id="VOIH02000003">
    <property type="protein sequence ID" value="KAF3450848.1"/>
    <property type="molecule type" value="Genomic_DNA"/>
</dbReference>